<evidence type="ECO:0000256" key="4">
    <source>
        <dbReference type="ARBA" id="ARBA00023239"/>
    </source>
</evidence>
<protein>
    <submittedName>
        <fullName evidence="6">Uncharacterized conserved protein</fullName>
    </submittedName>
</protein>
<dbReference type="Gene3D" id="3.90.1590.10">
    <property type="entry name" value="glutathione-dependent formaldehyde- activating enzyme (gfa)"/>
    <property type="match status" value="1"/>
</dbReference>
<evidence type="ECO:0000313" key="6">
    <source>
        <dbReference type="EMBL" id="SIS90108.1"/>
    </source>
</evidence>
<dbReference type="Pfam" id="PF04828">
    <property type="entry name" value="GFA"/>
    <property type="match status" value="1"/>
</dbReference>
<dbReference type="InterPro" id="IPR006913">
    <property type="entry name" value="CENP-V/GFA"/>
</dbReference>
<evidence type="ECO:0000256" key="3">
    <source>
        <dbReference type="ARBA" id="ARBA00022833"/>
    </source>
</evidence>
<reference evidence="7" key="1">
    <citation type="submission" date="2017-01" db="EMBL/GenBank/DDBJ databases">
        <authorList>
            <person name="Varghese N."/>
            <person name="Submissions S."/>
        </authorList>
    </citation>
    <scope>NUCLEOTIDE SEQUENCE [LARGE SCALE GENOMIC DNA]</scope>
    <source>
        <strain evidence="7">DSM 24913</strain>
    </source>
</reference>
<evidence type="ECO:0000313" key="7">
    <source>
        <dbReference type="Proteomes" id="UP000185639"/>
    </source>
</evidence>
<feature type="domain" description="CENP-V/GFA" evidence="5">
    <location>
        <begin position="4"/>
        <end position="119"/>
    </location>
</feature>
<dbReference type="STRING" id="484498.SAMN05421686_1067"/>
<dbReference type="EMBL" id="FTOH01000006">
    <property type="protein sequence ID" value="SIS90108.1"/>
    <property type="molecule type" value="Genomic_DNA"/>
</dbReference>
<dbReference type="PROSITE" id="PS51891">
    <property type="entry name" value="CENP_V_GFA"/>
    <property type="match status" value="1"/>
</dbReference>
<organism evidence="6 7">
    <name type="scientific">Thalassolituus maritimus</name>
    <dbReference type="NCBI Taxonomy" id="484498"/>
    <lineage>
        <taxon>Bacteria</taxon>
        <taxon>Pseudomonadati</taxon>
        <taxon>Pseudomonadota</taxon>
        <taxon>Gammaproteobacteria</taxon>
        <taxon>Oceanospirillales</taxon>
        <taxon>Oceanospirillaceae</taxon>
        <taxon>Thalassolituus</taxon>
    </lineage>
</organism>
<dbReference type="GO" id="GO:0016846">
    <property type="term" value="F:carbon-sulfur lyase activity"/>
    <property type="evidence" value="ECO:0007669"/>
    <property type="project" value="InterPro"/>
</dbReference>
<name>A0A1N7MVR6_9GAMM</name>
<sequence length="138" mass="14899">MSNYQGSCLCGAVTFSIKGQFDSFYLCYCSHCQKDSGSAHAANLFSQSAVLHWNSGLDAVTTFNLPGSRHSKSFCKHCGSAVPGSEIPGVLMVPAGSLDCEIDIIPTARIFTARQHSWVQSINNSREYAELPDDSADE</sequence>
<dbReference type="GO" id="GO:0046872">
    <property type="term" value="F:metal ion binding"/>
    <property type="evidence" value="ECO:0007669"/>
    <property type="project" value="UniProtKB-KW"/>
</dbReference>
<evidence type="ECO:0000256" key="2">
    <source>
        <dbReference type="ARBA" id="ARBA00022723"/>
    </source>
</evidence>
<dbReference type="Proteomes" id="UP000185639">
    <property type="component" value="Unassembled WGS sequence"/>
</dbReference>
<proteinExistence type="inferred from homology"/>
<keyword evidence="7" id="KW-1185">Reference proteome</keyword>
<accession>A0A1N7MVR6</accession>
<dbReference type="OrthoDB" id="9786619at2"/>
<evidence type="ECO:0000256" key="1">
    <source>
        <dbReference type="ARBA" id="ARBA00005495"/>
    </source>
</evidence>
<comment type="similarity">
    <text evidence="1">Belongs to the Gfa family.</text>
</comment>
<dbReference type="RefSeq" id="WP_076515794.1">
    <property type="nucleotide sequence ID" value="NZ_FTOH01000006.1"/>
</dbReference>
<keyword evidence="3" id="KW-0862">Zinc</keyword>
<keyword evidence="4" id="KW-0456">Lyase</keyword>
<keyword evidence="2" id="KW-0479">Metal-binding</keyword>
<gene>
    <name evidence="6" type="ORF">SAMN05421686_1067</name>
</gene>
<dbReference type="InterPro" id="IPR011057">
    <property type="entry name" value="Mss4-like_sf"/>
</dbReference>
<evidence type="ECO:0000259" key="5">
    <source>
        <dbReference type="PROSITE" id="PS51891"/>
    </source>
</evidence>
<dbReference type="AlphaFoldDB" id="A0A1N7MVR6"/>
<dbReference type="PANTHER" id="PTHR33337:SF40">
    <property type="entry name" value="CENP-V_GFA DOMAIN-CONTAINING PROTEIN-RELATED"/>
    <property type="match status" value="1"/>
</dbReference>
<dbReference type="SUPFAM" id="SSF51316">
    <property type="entry name" value="Mss4-like"/>
    <property type="match status" value="1"/>
</dbReference>
<dbReference type="PANTHER" id="PTHR33337">
    <property type="entry name" value="GFA DOMAIN-CONTAINING PROTEIN"/>
    <property type="match status" value="1"/>
</dbReference>